<dbReference type="Gene3D" id="3.90.1560.10">
    <property type="entry name" value="ComB-like"/>
    <property type="match status" value="1"/>
</dbReference>
<keyword evidence="6 8" id="KW-0460">Magnesium</keyword>
<name>A0A0U1L2N9_9FIRM</name>
<gene>
    <name evidence="8" type="primary">comB</name>
    <name evidence="9" type="ORF">SpAn4DRAFT_0413</name>
</gene>
<evidence type="ECO:0000256" key="6">
    <source>
        <dbReference type="ARBA" id="ARBA00022842"/>
    </source>
</evidence>
<dbReference type="PANTHER" id="PTHR37311">
    <property type="entry name" value="2-PHOSPHOSULFOLACTATE PHOSPHATASE-RELATED"/>
    <property type="match status" value="1"/>
</dbReference>
<dbReference type="RefSeq" id="WP_021169953.1">
    <property type="nucleotide sequence ID" value="NZ_CTRP01000014.1"/>
</dbReference>
<dbReference type="EMBL" id="CTRP01000014">
    <property type="protein sequence ID" value="CQR73951.1"/>
    <property type="molecule type" value="Genomic_DNA"/>
</dbReference>
<evidence type="ECO:0000256" key="8">
    <source>
        <dbReference type="HAMAP-Rule" id="MF_00490"/>
    </source>
</evidence>
<keyword evidence="10" id="KW-1185">Reference proteome</keyword>
<protein>
    <recommendedName>
        <fullName evidence="4 8">Probable 2-phosphosulfolactate phosphatase</fullName>
        <ecNumber evidence="3 8">3.1.3.71</ecNumber>
    </recommendedName>
</protein>
<evidence type="ECO:0000313" key="10">
    <source>
        <dbReference type="Proteomes" id="UP000049855"/>
    </source>
</evidence>
<sequence>MKIDVCFTPNDFTSKDYYGYHAVVIDVLRATTSIATACANGCQCVIPVKTVEEAFSLKAQNPDAVLAGERSGLLIPGFDLGNSPFEYTKDRISGKIIVMTTTNGTLALNKVVAAQKIYVMAFANAASIVTALHQAQENTIIVCAGSEGKFSLEDALCAGLAAECLSHEAELSDTALAAQAMYRDFAADLFTRVSQSSHADYLCSIGFKKDVALCLQQNTIAVVPVFAANAITA</sequence>
<reference evidence="10" key="1">
    <citation type="submission" date="2015-03" db="EMBL/GenBank/DDBJ databases">
        <authorList>
            <person name="Nijsse Bart"/>
        </authorList>
    </citation>
    <scope>NUCLEOTIDE SEQUENCE [LARGE SCALE GENOMIC DNA]</scope>
</reference>
<evidence type="ECO:0000256" key="3">
    <source>
        <dbReference type="ARBA" id="ARBA00012953"/>
    </source>
</evidence>
<dbReference type="FunFam" id="3.90.1560.10:FF:000001">
    <property type="entry name" value="Probable 2-phosphosulfolactate phosphatase"/>
    <property type="match status" value="1"/>
</dbReference>
<dbReference type="AlphaFoldDB" id="A0A0U1L2N9"/>
<evidence type="ECO:0000256" key="2">
    <source>
        <dbReference type="ARBA" id="ARBA00009997"/>
    </source>
</evidence>
<comment type="similarity">
    <text evidence="2 8">Belongs to the ComB family.</text>
</comment>
<evidence type="ECO:0000256" key="7">
    <source>
        <dbReference type="ARBA" id="ARBA00033711"/>
    </source>
</evidence>
<dbReference type="GO" id="GO:0050532">
    <property type="term" value="F:2-phosphosulfolactate phosphatase activity"/>
    <property type="evidence" value="ECO:0007669"/>
    <property type="project" value="UniProtKB-UniRule"/>
</dbReference>
<evidence type="ECO:0000256" key="4">
    <source>
        <dbReference type="ARBA" id="ARBA00021948"/>
    </source>
</evidence>
<dbReference type="EC" id="3.1.3.71" evidence="3 8"/>
<dbReference type="Proteomes" id="UP000049855">
    <property type="component" value="Unassembled WGS sequence"/>
</dbReference>
<dbReference type="HAMAP" id="MF_00490">
    <property type="entry name" value="ComB"/>
    <property type="match status" value="1"/>
</dbReference>
<dbReference type="Pfam" id="PF04029">
    <property type="entry name" value="2-ph_phosp"/>
    <property type="match status" value="1"/>
</dbReference>
<dbReference type="InterPro" id="IPR036702">
    <property type="entry name" value="ComB-like_sf"/>
</dbReference>
<dbReference type="GO" id="GO:0050545">
    <property type="term" value="F:sulfopyruvate decarboxylase activity"/>
    <property type="evidence" value="ECO:0007669"/>
    <property type="project" value="TreeGrafter"/>
</dbReference>
<organism evidence="9 10">
    <name type="scientific">Sporomusa ovata</name>
    <dbReference type="NCBI Taxonomy" id="2378"/>
    <lineage>
        <taxon>Bacteria</taxon>
        <taxon>Bacillati</taxon>
        <taxon>Bacillota</taxon>
        <taxon>Negativicutes</taxon>
        <taxon>Selenomonadales</taxon>
        <taxon>Sporomusaceae</taxon>
        <taxon>Sporomusa</taxon>
    </lineage>
</organism>
<evidence type="ECO:0000256" key="1">
    <source>
        <dbReference type="ARBA" id="ARBA00001946"/>
    </source>
</evidence>
<dbReference type="PANTHER" id="PTHR37311:SF1">
    <property type="entry name" value="2-PHOSPHOSULFOLACTATE PHOSPHATASE-RELATED"/>
    <property type="match status" value="1"/>
</dbReference>
<dbReference type="SUPFAM" id="SSF142823">
    <property type="entry name" value="ComB-like"/>
    <property type="match status" value="1"/>
</dbReference>
<proteinExistence type="inferred from homology"/>
<dbReference type="GO" id="GO:0000287">
    <property type="term" value="F:magnesium ion binding"/>
    <property type="evidence" value="ECO:0007669"/>
    <property type="project" value="UniProtKB-UniRule"/>
</dbReference>
<keyword evidence="5 8" id="KW-0378">Hydrolase</keyword>
<accession>A0A0U1L2N9</accession>
<comment type="cofactor">
    <cofactor evidence="1 8">
        <name>Mg(2+)</name>
        <dbReference type="ChEBI" id="CHEBI:18420"/>
    </cofactor>
</comment>
<evidence type="ECO:0000256" key="5">
    <source>
        <dbReference type="ARBA" id="ARBA00022801"/>
    </source>
</evidence>
<comment type="catalytic activity">
    <reaction evidence="7 8">
        <text>(2R)-O-phospho-3-sulfolactate + H2O = (2R)-3-sulfolactate + phosphate</text>
        <dbReference type="Rhea" id="RHEA:23416"/>
        <dbReference type="ChEBI" id="CHEBI:15377"/>
        <dbReference type="ChEBI" id="CHEBI:15597"/>
        <dbReference type="ChEBI" id="CHEBI:43474"/>
        <dbReference type="ChEBI" id="CHEBI:58738"/>
        <dbReference type="EC" id="3.1.3.71"/>
    </reaction>
</comment>
<evidence type="ECO:0000313" key="9">
    <source>
        <dbReference type="EMBL" id="CQR73951.1"/>
    </source>
</evidence>
<dbReference type="InterPro" id="IPR005238">
    <property type="entry name" value="ComB-like"/>
</dbReference>